<dbReference type="GeneID" id="106161364"/>
<reference evidence="4" key="1">
    <citation type="submission" date="2025-08" db="UniProtKB">
        <authorList>
            <consortium name="RefSeq"/>
        </authorList>
    </citation>
    <scope>IDENTIFICATION</scope>
    <source>
        <tissue evidence="4">Gonads</tissue>
    </source>
</reference>
<sequence length="169" mass="19402">MAGRHVLVLSVTILLTCLLSLRAQDDQDFSNDDCVIAEPRTEEGNYMRCDTEESIAAGTPRCCKKDNTVGCCEETQAFGRMAQIGTGIACGTVFLMTVTFIIFWCNEDTFPCLKKCKKRCTCCQKCKERREEQKRKKEEKIKRKQKQEEAKKEVFAFRQEVQDDFWGIA</sequence>
<dbReference type="InParanoid" id="A0A1S3I652"/>
<dbReference type="AlphaFoldDB" id="A0A1S3I652"/>
<feature type="region of interest" description="Disordered" evidence="1">
    <location>
        <begin position="129"/>
        <end position="151"/>
    </location>
</feature>
<feature type="chain" id="PRO_5010164516" evidence="2">
    <location>
        <begin position="24"/>
        <end position="169"/>
    </location>
</feature>
<proteinExistence type="predicted"/>
<evidence type="ECO:0000313" key="3">
    <source>
        <dbReference type="Proteomes" id="UP000085678"/>
    </source>
</evidence>
<dbReference type="KEGG" id="lak:106161364"/>
<organism evidence="3 4">
    <name type="scientific">Lingula anatina</name>
    <name type="common">Brachiopod</name>
    <name type="synonym">Lingula unguis</name>
    <dbReference type="NCBI Taxonomy" id="7574"/>
    <lineage>
        <taxon>Eukaryota</taxon>
        <taxon>Metazoa</taxon>
        <taxon>Spiralia</taxon>
        <taxon>Lophotrochozoa</taxon>
        <taxon>Brachiopoda</taxon>
        <taxon>Linguliformea</taxon>
        <taxon>Lingulata</taxon>
        <taxon>Lingulida</taxon>
        <taxon>Linguloidea</taxon>
        <taxon>Lingulidae</taxon>
        <taxon>Lingula</taxon>
    </lineage>
</organism>
<dbReference type="Proteomes" id="UP000085678">
    <property type="component" value="Unplaced"/>
</dbReference>
<name>A0A1S3I652_LINAN</name>
<dbReference type="RefSeq" id="XP_013393755.1">
    <property type="nucleotide sequence ID" value="XM_013538301.2"/>
</dbReference>
<protein>
    <submittedName>
        <fullName evidence="4">Uncharacterized protein LOC106161364</fullName>
    </submittedName>
</protein>
<dbReference type="OrthoDB" id="6046769at2759"/>
<feature type="signal peptide" evidence="2">
    <location>
        <begin position="1"/>
        <end position="23"/>
    </location>
</feature>
<keyword evidence="3" id="KW-1185">Reference proteome</keyword>
<keyword evidence="2" id="KW-0732">Signal</keyword>
<gene>
    <name evidence="4" type="primary">LOC106161364</name>
</gene>
<evidence type="ECO:0000256" key="1">
    <source>
        <dbReference type="SAM" id="MobiDB-lite"/>
    </source>
</evidence>
<dbReference type="OMA" id="ETSKDRW"/>
<accession>A0A1S3I652</accession>
<evidence type="ECO:0000313" key="4">
    <source>
        <dbReference type="RefSeq" id="XP_013393755.1"/>
    </source>
</evidence>
<evidence type="ECO:0000256" key="2">
    <source>
        <dbReference type="SAM" id="SignalP"/>
    </source>
</evidence>